<dbReference type="Pfam" id="PF12840">
    <property type="entry name" value="HTH_20"/>
    <property type="match status" value="1"/>
</dbReference>
<dbReference type="InterPro" id="IPR036390">
    <property type="entry name" value="WH_DNA-bd_sf"/>
</dbReference>
<keyword evidence="3" id="KW-1185">Reference proteome</keyword>
<dbReference type="OrthoDB" id="9798998at2"/>
<dbReference type="Gene3D" id="1.10.10.10">
    <property type="entry name" value="Winged helix-like DNA-binding domain superfamily/Winged helix DNA-binding domain"/>
    <property type="match status" value="1"/>
</dbReference>
<dbReference type="PANTHER" id="PTHR38600">
    <property type="entry name" value="TRANSCRIPTIONAL REGULATORY PROTEIN"/>
    <property type="match status" value="1"/>
</dbReference>
<dbReference type="AlphaFoldDB" id="A0A916RRM2"/>
<dbReference type="PANTHER" id="PTHR38600:SF2">
    <property type="entry name" value="SLL0088 PROTEIN"/>
    <property type="match status" value="1"/>
</dbReference>
<evidence type="ECO:0000313" key="3">
    <source>
        <dbReference type="Proteomes" id="UP000596977"/>
    </source>
</evidence>
<dbReference type="CDD" id="cd00090">
    <property type="entry name" value="HTH_ARSR"/>
    <property type="match status" value="1"/>
</dbReference>
<dbReference type="PRINTS" id="PR00778">
    <property type="entry name" value="HTHARSR"/>
</dbReference>
<dbReference type="SMART" id="SM00418">
    <property type="entry name" value="HTH_ARSR"/>
    <property type="match status" value="1"/>
</dbReference>
<protein>
    <submittedName>
        <fullName evidence="2">Transcriptional regulator</fullName>
    </submittedName>
</protein>
<name>A0A916RRM2_9HYPH</name>
<comment type="caution">
    <text evidence="2">The sequence shown here is derived from an EMBL/GenBank/DDBJ whole genome shotgun (WGS) entry which is preliminary data.</text>
</comment>
<reference evidence="2 3" key="1">
    <citation type="journal article" date="2014" name="Int. J. Syst. Evol. Microbiol.">
        <title>Complete genome sequence of Corynebacterium casei LMG S-19264T (=DSM 44701T), isolated from a smear-ripened cheese.</title>
        <authorList>
            <consortium name="US DOE Joint Genome Institute (JGI-PGF)"/>
            <person name="Walter F."/>
            <person name="Albersmeier A."/>
            <person name="Kalinowski J."/>
            <person name="Ruckert C."/>
        </authorList>
    </citation>
    <scope>NUCLEOTIDE SEQUENCE [LARGE SCALE GENOMIC DNA]</scope>
    <source>
        <strain evidence="2 3">CGMCC 1.15896</strain>
    </source>
</reference>
<feature type="domain" description="HTH arsR-type" evidence="1">
    <location>
        <begin position="1"/>
        <end position="92"/>
    </location>
</feature>
<dbReference type="Proteomes" id="UP000596977">
    <property type="component" value="Unassembled WGS sequence"/>
</dbReference>
<dbReference type="InterPro" id="IPR011991">
    <property type="entry name" value="ArsR-like_HTH"/>
</dbReference>
<dbReference type="RefSeq" id="WP_127071800.1">
    <property type="nucleotide sequence ID" value="NZ_BMKB01000010.1"/>
</dbReference>
<evidence type="ECO:0000313" key="2">
    <source>
        <dbReference type="EMBL" id="GGA63558.1"/>
    </source>
</evidence>
<dbReference type="InterPro" id="IPR036388">
    <property type="entry name" value="WH-like_DNA-bd_sf"/>
</dbReference>
<dbReference type="NCBIfam" id="NF033788">
    <property type="entry name" value="HTH_metalloreg"/>
    <property type="match status" value="1"/>
</dbReference>
<dbReference type="SUPFAM" id="SSF46785">
    <property type="entry name" value="Winged helix' DNA-binding domain"/>
    <property type="match status" value="1"/>
</dbReference>
<evidence type="ECO:0000259" key="1">
    <source>
        <dbReference type="PROSITE" id="PS50987"/>
    </source>
</evidence>
<dbReference type="EMBL" id="BMKB01000010">
    <property type="protein sequence ID" value="GGA63558.1"/>
    <property type="molecule type" value="Genomic_DNA"/>
</dbReference>
<sequence>MTKYQLAPMFFALSDPTRFAVVERLCRGGASVSELQRPFKMATPTFLRHLQILEEAGLVHSEKNGRVRTVALRGKSLVAVEKWAAHLRREAEARLDRLEDYIKTKED</sequence>
<organism evidence="2 3">
    <name type="scientific">Pelagibacterium lentulum</name>
    <dbReference type="NCBI Taxonomy" id="2029865"/>
    <lineage>
        <taxon>Bacteria</taxon>
        <taxon>Pseudomonadati</taxon>
        <taxon>Pseudomonadota</taxon>
        <taxon>Alphaproteobacteria</taxon>
        <taxon>Hyphomicrobiales</taxon>
        <taxon>Devosiaceae</taxon>
        <taxon>Pelagibacterium</taxon>
    </lineage>
</organism>
<dbReference type="PROSITE" id="PS50987">
    <property type="entry name" value="HTH_ARSR_2"/>
    <property type="match status" value="1"/>
</dbReference>
<dbReference type="GO" id="GO:0003700">
    <property type="term" value="F:DNA-binding transcription factor activity"/>
    <property type="evidence" value="ECO:0007669"/>
    <property type="project" value="InterPro"/>
</dbReference>
<accession>A0A916RRM2</accession>
<proteinExistence type="predicted"/>
<dbReference type="InterPro" id="IPR001845">
    <property type="entry name" value="HTH_ArsR_DNA-bd_dom"/>
</dbReference>
<gene>
    <name evidence="2" type="ORF">GCM10011499_37380</name>
</gene>